<comment type="caution">
    <text evidence="1">The sequence shown here is derived from an EMBL/GenBank/DDBJ whole genome shotgun (WGS) entry which is preliminary data.</text>
</comment>
<evidence type="ECO:0000313" key="1">
    <source>
        <dbReference type="EMBL" id="KKN30645.1"/>
    </source>
</evidence>
<reference evidence="1" key="1">
    <citation type="journal article" date="2015" name="Nature">
        <title>Complex archaea that bridge the gap between prokaryotes and eukaryotes.</title>
        <authorList>
            <person name="Spang A."/>
            <person name="Saw J.H."/>
            <person name="Jorgensen S.L."/>
            <person name="Zaremba-Niedzwiedzka K."/>
            <person name="Martijn J."/>
            <person name="Lind A.E."/>
            <person name="van Eijk R."/>
            <person name="Schleper C."/>
            <person name="Guy L."/>
            <person name="Ettema T.J."/>
        </authorList>
    </citation>
    <scope>NUCLEOTIDE SEQUENCE</scope>
</reference>
<accession>A0A0F9PFM3</accession>
<dbReference type="EMBL" id="LAZR01002390">
    <property type="protein sequence ID" value="KKN30645.1"/>
    <property type="molecule type" value="Genomic_DNA"/>
</dbReference>
<protein>
    <submittedName>
        <fullName evidence="1">Uncharacterized protein</fullName>
    </submittedName>
</protein>
<name>A0A0F9PFM3_9ZZZZ</name>
<sequence>MIKEYDRKHFTVVFKKFTTNGLDKKSSFISSIRATWRGDGLLKSGTTSSMEFSTVDKNIVLNILYYMLKYQSTVLAFDTTEDSSGPLALIMSSTGIKDLSMLTCGVRPFNNPISWHASRNHAKLKTDSKDDFIPELLSIPFFALGGANIEKGKIGYEISFERFFSDWVLEQYGVVFEKIQLNN</sequence>
<proteinExistence type="predicted"/>
<gene>
    <name evidence="1" type="ORF">LCGC14_0831950</name>
</gene>
<organism evidence="1">
    <name type="scientific">marine sediment metagenome</name>
    <dbReference type="NCBI Taxonomy" id="412755"/>
    <lineage>
        <taxon>unclassified sequences</taxon>
        <taxon>metagenomes</taxon>
        <taxon>ecological metagenomes</taxon>
    </lineage>
</organism>
<dbReference type="AlphaFoldDB" id="A0A0F9PFM3"/>